<sequence>MLPVRILHNPRCSKSRQTLQLLQAHGVEPQIVEYLKTPLDEAQLAVLFDQLNISRIEDMMRPKEPEYKQTGLSSPVTKEQGIQAMAAYPKLLERPIVIKGDKACIGRPPEAVLALL</sequence>
<dbReference type="PANTHER" id="PTHR30041">
    <property type="entry name" value="ARSENATE REDUCTASE"/>
    <property type="match status" value="1"/>
</dbReference>
<dbReference type="EC" id="1.20.4.1" evidence="4"/>
<dbReference type="PROSITE" id="PS51353">
    <property type="entry name" value="ARSC"/>
    <property type="match status" value="1"/>
</dbReference>
<dbReference type="PANTHER" id="PTHR30041:SF4">
    <property type="entry name" value="ARSENATE REDUCTASE"/>
    <property type="match status" value="1"/>
</dbReference>
<keyword evidence="6" id="KW-1185">Reference proteome</keyword>
<dbReference type="RefSeq" id="WP_117316951.1">
    <property type="nucleotide sequence ID" value="NZ_CP031769.1"/>
</dbReference>
<comment type="catalytic activity">
    <reaction evidence="4">
        <text>[glutaredoxin]-dithiol + arsenate + glutathione + H(+) = glutathionyl-S-S-[glutaredoxin] + arsenite + H2O</text>
        <dbReference type="Rhea" id="RHEA:22016"/>
        <dbReference type="Rhea" id="RHEA-COMP:10729"/>
        <dbReference type="Rhea" id="RHEA-COMP:17668"/>
        <dbReference type="ChEBI" id="CHEBI:15377"/>
        <dbReference type="ChEBI" id="CHEBI:15378"/>
        <dbReference type="ChEBI" id="CHEBI:29242"/>
        <dbReference type="ChEBI" id="CHEBI:29950"/>
        <dbReference type="ChEBI" id="CHEBI:48597"/>
        <dbReference type="ChEBI" id="CHEBI:57925"/>
        <dbReference type="ChEBI" id="CHEBI:146199"/>
        <dbReference type="EC" id="1.20.4.1"/>
    </reaction>
</comment>
<dbReference type="SUPFAM" id="SSF52833">
    <property type="entry name" value="Thioredoxin-like"/>
    <property type="match status" value="1"/>
</dbReference>
<comment type="similarity">
    <text evidence="1 3 4">Belongs to the ArsC family.</text>
</comment>
<keyword evidence="2 4" id="KW-0560">Oxidoreductase</keyword>
<name>A0A346NMP2_9ALTE</name>
<dbReference type="NCBIfam" id="TIGR00014">
    <property type="entry name" value="arsC"/>
    <property type="match status" value="1"/>
</dbReference>
<dbReference type="InterPro" id="IPR006659">
    <property type="entry name" value="Arsenate_reductase"/>
</dbReference>
<dbReference type="Proteomes" id="UP000262073">
    <property type="component" value="Chromosome"/>
</dbReference>
<evidence type="ECO:0000256" key="1">
    <source>
        <dbReference type="ARBA" id="ARBA00007198"/>
    </source>
</evidence>
<reference evidence="5 6" key="1">
    <citation type="submission" date="2018-08" db="EMBL/GenBank/DDBJ databases">
        <title>Salinimonas sediminis sp. nov., a piezophilic bacterium isolated from a deep-sea sediment sample from the New Britain Trench.</title>
        <authorList>
            <person name="Cao J."/>
        </authorList>
    </citation>
    <scope>NUCLEOTIDE SEQUENCE [LARGE SCALE GENOMIC DNA]</scope>
    <source>
        <strain evidence="5 6">N102</strain>
    </source>
</reference>
<dbReference type="AlphaFoldDB" id="A0A346NMP2"/>
<proteinExistence type="inferred from homology"/>
<dbReference type="EMBL" id="CP031769">
    <property type="protein sequence ID" value="AXR06799.1"/>
    <property type="molecule type" value="Genomic_DNA"/>
</dbReference>
<dbReference type="Pfam" id="PF03960">
    <property type="entry name" value="ArsC"/>
    <property type="match status" value="1"/>
</dbReference>
<evidence type="ECO:0000313" key="6">
    <source>
        <dbReference type="Proteomes" id="UP000262073"/>
    </source>
</evidence>
<dbReference type="CDD" id="cd03034">
    <property type="entry name" value="ArsC_ArsC"/>
    <property type="match status" value="1"/>
</dbReference>
<evidence type="ECO:0000256" key="4">
    <source>
        <dbReference type="RuleBase" id="RU362029"/>
    </source>
</evidence>
<evidence type="ECO:0000313" key="5">
    <source>
        <dbReference type="EMBL" id="AXR06799.1"/>
    </source>
</evidence>
<organism evidence="5 6">
    <name type="scientific">Salinimonas sediminis</name>
    <dbReference type="NCBI Taxonomy" id="2303538"/>
    <lineage>
        <taxon>Bacteria</taxon>
        <taxon>Pseudomonadati</taxon>
        <taxon>Pseudomonadota</taxon>
        <taxon>Gammaproteobacteria</taxon>
        <taxon>Alteromonadales</taxon>
        <taxon>Alteromonadaceae</taxon>
        <taxon>Alteromonas/Salinimonas group</taxon>
        <taxon>Salinimonas</taxon>
    </lineage>
</organism>
<evidence type="ECO:0000256" key="2">
    <source>
        <dbReference type="ARBA" id="ARBA00023002"/>
    </source>
</evidence>
<accession>A0A346NMP2</accession>
<dbReference type="GO" id="GO:0008794">
    <property type="term" value="F:arsenate reductase (glutaredoxin) activity"/>
    <property type="evidence" value="ECO:0007669"/>
    <property type="project" value="UniProtKB-UniRule"/>
</dbReference>
<dbReference type="OrthoDB" id="9790554at2"/>
<evidence type="ECO:0000256" key="3">
    <source>
        <dbReference type="PROSITE-ProRule" id="PRU01282"/>
    </source>
</evidence>
<dbReference type="InterPro" id="IPR036249">
    <property type="entry name" value="Thioredoxin-like_sf"/>
</dbReference>
<dbReference type="KEGG" id="salm:D0Y50_10805"/>
<gene>
    <name evidence="5" type="primary">arsC</name>
    <name evidence="5" type="ORF">D0Y50_10805</name>
</gene>
<dbReference type="Gene3D" id="3.40.30.10">
    <property type="entry name" value="Glutaredoxin"/>
    <property type="match status" value="1"/>
</dbReference>
<dbReference type="InterPro" id="IPR006660">
    <property type="entry name" value="Arsenate_reductase-like"/>
</dbReference>
<protein>
    <recommendedName>
        <fullName evidence="4">Arsenate reductase</fullName>
        <ecNumber evidence="4">1.20.4.1</ecNumber>
    </recommendedName>
</protein>